<gene>
    <name evidence="2" type="ORF">NPIL_53751</name>
</gene>
<protein>
    <recommendedName>
        <fullName evidence="4">DUF4817 domain-containing protein</fullName>
    </recommendedName>
</protein>
<sequence length="189" mass="21738">MLSGKYKALLVKLFYMNEESATVAQRKFRLQKNVQTGKRSLTVAGLIMLVQRFEKTGSLEDRVRSGRPSIWQTLSVLEALASESSVGSNSAREAGRRLAYHHHRYAIFFMEFLISIHINFSLVMNFYCRISQREKHLRDVLSPKLNKILHWILRISPFSSKKKANLVIATSLIRKKYVGVDLKIPQGRS</sequence>
<evidence type="ECO:0000313" key="3">
    <source>
        <dbReference type="Proteomes" id="UP000887013"/>
    </source>
</evidence>
<keyword evidence="1" id="KW-0472">Membrane</keyword>
<keyword evidence="3" id="KW-1185">Reference proteome</keyword>
<evidence type="ECO:0008006" key="4">
    <source>
        <dbReference type="Google" id="ProtNLM"/>
    </source>
</evidence>
<feature type="transmembrane region" description="Helical" evidence="1">
    <location>
        <begin position="105"/>
        <end position="127"/>
    </location>
</feature>
<comment type="caution">
    <text evidence="2">The sequence shown here is derived from an EMBL/GenBank/DDBJ whole genome shotgun (WGS) entry which is preliminary data.</text>
</comment>
<dbReference type="Proteomes" id="UP000887013">
    <property type="component" value="Unassembled WGS sequence"/>
</dbReference>
<name>A0A8X6PAI6_NEPPI</name>
<accession>A0A8X6PAI6</accession>
<evidence type="ECO:0000313" key="2">
    <source>
        <dbReference type="EMBL" id="GFT60338.1"/>
    </source>
</evidence>
<organism evidence="2 3">
    <name type="scientific">Nephila pilipes</name>
    <name type="common">Giant wood spider</name>
    <name type="synonym">Nephila maculata</name>
    <dbReference type="NCBI Taxonomy" id="299642"/>
    <lineage>
        <taxon>Eukaryota</taxon>
        <taxon>Metazoa</taxon>
        <taxon>Ecdysozoa</taxon>
        <taxon>Arthropoda</taxon>
        <taxon>Chelicerata</taxon>
        <taxon>Arachnida</taxon>
        <taxon>Araneae</taxon>
        <taxon>Araneomorphae</taxon>
        <taxon>Entelegynae</taxon>
        <taxon>Araneoidea</taxon>
        <taxon>Nephilidae</taxon>
        <taxon>Nephila</taxon>
    </lineage>
</organism>
<dbReference type="AlphaFoldDB" id="A0A8X6PAI6"/>
<evidence type="ECO:0000256" key="1">
    <source>
        <dbReference type="SAM" id="Phobius"/>
    </source>
</evidence>
<dbReference type="OrthoDB" id="9979538at2759"/>
<dbReference type="EMBL" id="BMAW01018810">
    <property type="protein sequence ID" value="GFT60338.1"/>
    <property type="molecule type" value="Genomic_DNA"/>
</dbReference>
<keyword evidence="1" id="KW-1133">Transmembrane helix</keyword>
<reference evidence="2" key="1">
    <citation type="submission" date="2020-08" db="EMBL/GenBank/DDBJ databases">
        <title>Multicomponent nature underlies the extraordinary mechanical properties of spider dragline silk.</title>
        <authorList>
            <person name="Kono N."/>
            <person name="Nakamura H."/>
            <person name="Mori M."/>
            <person name="Yoshida Y."/>
            <person name="Ohtoshi R."/>
            <person name="Malay A.D."/>
            <person name="Moran D.A.P."/>
            <person name="Tomita M."/>
            <person name="Numata K."/>
            <person name="Arakawa K."/>
        </authorList>
    </citation>
    <scope>NUCLEOTIDE SEQUENCE</scope>
</reference>
<keyword evidence="1" id="KW-0812">Transmembrane</keyword>
<proteinExistence type="predicted"/>